<dbReference type="PROSITE" id="PS50297">
    <property type="entry name" value="ANK_REP_REGION"/>
    <property type="match status" value="1"/>
</dbReference>
<keyword evidence="7" id="KW-1185">Reference proteome</keyword>
<dbReference type="PANTHER" id="PTHR32379">
    <property type="entry name" value="GUANIDINOACETATE N-METHYLTRANSFERASE"/>
    <property type="match status" value="1"/>
</dbReference>
<dbReference type="OMA" id="YWVVDNY"/>
<dbReference type="PANTHER" id="PTHR32379:SF1">
    <property type="entry name" value="GUANIDINOACETATE N-METHYLTRANSFERASE"/>
    <property type="match status" value="1"/>
</dbReference>
<dbReference type="Proteomes" id="UP000054270">
    <property type="component" value="Unassembled WGS sequence"/>
</dbReference>
<dbReference type="InterPro" id="IPR036770">
    <property type="entry name" value="Ankyrin_rpt-contain_sf"/>
</dbReference>
<keyword evidence="1" id="KW-0489">Methyltransferase</keyword>
<dbReference type="AlphaFoldDB" id="A0A0D2KIE8"/>
<sequence length="368" mass="41175">MQHDVGDIAIELGETLIQKILSNESLASISVALDAGAPVWYQNQTEGISPLHAAAYMQNFDLAKLLIEKGAIWNTVDYLKITAGDIALSFNNEAIYNLIRDAGIRSELLLGLLEKRPLNDSTLILRADDETASGSIDVFLRSKLKYVVDQYGQNICMLEVDDEEVGVMMGWEKIIMDETVHKLCDAHPSALNLKVLNVGFGLGIIDSLFQSLPSAPTDHVIIEAHPDVLAFMRAQGWYEKQGVRILEGRWQDFIESTDLLGYGGFDVIYTDTFSEDYSDLRQFFEHLPDLLSNEDAVFSFFNGLGATNAFFYDIYTYISGLHLGGIGLEVTWSDVDVAAADEENRWGDSRQYFTLPIYRLPTGRMKLM</sequence>
<dbReference type="GO" id="GO:0019702">
    <property type="term" value="F:protein arginine N5-methyltransferase activity"/>
    <property type="evidence" value="ECO:0007669"/>
    <property type="project" value="TreeGrafter"/>
</dbReference>
<dbReference type="Pfam" id="PF13637">
    <property type="entry name" value="Ank_4"/>
    <property type="match status" value="1"/>
</dbReference>
<evidence type="ECO:0000256" key="2">
    <source>
        <dbReference type="ARBA" id="ARBA00022679"/>
    </source>
</evidence>
<dbReference type="InterPro" id="IPR002110">
    <property type="entry name" value="Ankyrin_rpt"/>
</dbReference>
<dbReference type="PROSITE" id="PS50088">
    <property type="entry name" value="ANK_REPEAT"/>
    <property type="match status" value="1"/>
</dbReference>
<accession>A0A0D2KIE8</accession>
<dbReference type="Gene3D" id="1.25.40.20">
    <property type="entry name" value="Ankyrin repeat-containing domain"/>
    <property type="match status" value="1"/>
</dbReference>
<keyword evidence="4" id="KW-0040">ANK repeat</keyword>
<keyword evidence="2" id="KW-0808">Transferase</keyword>
<reference evidence="7" key="1">
    <citation type="submission" date="2014-04" db="EMBL/GenBank/DDBJ databases">
        <title>Evolutionary Origins and Diversification of the Mycorrhizal Mutualists.</title>
        <authorList>
            <consortium name="DOE Joint Genome Institute"/>
            <consortium name="Mycorrhizal Genomics Consortium"/>
            <person name="Kohler A."/>
            <person name="Kuo A."/>
            <person name="Nagy L.G."/>
            <person name="Floudas D."/>
            <person name="Copeland A."/>
            <person name="Barry K.W."/>
            <person name="Cichocki N."/>
            <person name="Veneault-Fourrey C."/>
            <person name="LaButti K."/>
            <person name="Lindquist E.A."/>
            <person name="Lipzen A."/>
            <person name="Lundell T."/>
            <person name="Morin E."/>
            <person name="Murat C."/>
            <person name="Riley R."/>
            <person name="Ohm R."/>
            <person name="Sun H."/>
            <person name="Tunlid A."/>
            <person name="Henrissat B."/>
            <person name="Grigoriev I.V."/>
            <person name="Hibbett D.S."/>
            <person name="Martin F."/>
        </authorList>
    </citation>
    <scope>NUCLEOTIDE SEQUENCE [LARGE SCALE GENOMIC DNA]</scope>
    <source>
        <strain evidence="7">FD-334 SS-4</strain>
    </source>
</reference>
<protein>
    <recommendedName>
        <fullName evidence="5">RMT2 domain-containing protein</fullName>
    </recommendedName>
</protein>
<dbReference type="PROSITE" id="PS51559">
    <property type="entry name" value="SAM_RMT2"/>
    <property type="match status" value="1"/>
</dbReference>
<dbReference type="InterPro" id="IPR051038">
    <property type="entry name" value="RMT2/GAMT_Mtase"/>
</dbReference>
<evidence type="ECO:0000259" key="5">
    <source>
        <dbReference type="PROSITE" id="PS51559"/>
    </source>
</evidence>
<organism evidence="6 7">
    <name type="scientific">Hypholoma sublateritium (strain FD-334 SS-4)</name>
    <dbReference type="NCBI Taxonomy" id="945553"/>
    <lineage>
        <taxon>Eukaryota</taxon>
        <taxon>Fungi</taxon>
        <taxon>Dikarya</taxon>
        <taxon>Basidiomycota</taxon>
        <taxon>Agaricomycotina</taxon>
        <taxon>Agaricomycetes</taxon>
        <taxon>Agaricomycetidae</taxon>
        <taxon>Agaricales</taxon>
        <taxon>Agaricineae</taxon>
        <taxon>Strophariaceae</taxon>
        <taxon>Hypholoma</taxon>
    </lineage>
</organism>
<dbReference type="OrthoDB" id="19014at2759"/>
<evidence type="ECO:0000313" key="7">
    <source>
        <dbReference type="Proteomes" id="UP000054270"/>
    </source>
</evidence>
<dbReference type="InterPro" id="IPR026480">
    <property type="entry name" value="RMT2_dom"/>
</dbReference>
<dbReference type="SUPFAM" id="SSF53335">
    <property type="entry name" value="S-adenosyl-L-methionine-dependent methyltransferases"/>
    <property type="match status" value="1"/>
</dbReference>
<dbReference type="GO" id="GO:0032259">
    <property type="term" value="P:methylation"/>
    <property type="evidence" value="ECO:0007669"/>
    <property type="project" value="UniProtKB-KW"/>
</dbReference>
<dbReference type="GO" id="GO:0005634">
    <property type="term" value="C:nucleus"/>
    <property type="evidence" value="ECO:0007669"/>
    <property type="project" value="TreeGrafter"/>
</dbReference>
<evidence type="ECO:0000256" key="3">
    <source>
        <dbReference type="ARBA" id="ARBA00022691"/>
    </source>
</evidence>
<keyword evidence="3" id="KW-0949">S-adenosyl-L-methionine</keyword>
<dbReference type="EMBL" id="KN817680">
    <property type="protein sequence ID" value="KJA14412.1"/>
    <property type="molecule type" value="Genomic_DNA"/>
</dbReference>
<evidence type="ECO:0000256" key="4">
    <source>
        <dbReference type="PROSITE-ProRule" id="PRU00023"/>
    </source>
</evidence>
<dbReference type="InterPro" id="IPR029063">
    <property type="entry name" value="SAM-dependent_MTases_sf"/>
</dbReference>
<dbReference type="SUPFAM" id="SSF48403">
    <property type="entry name" value="Ankyrin repeat"/>
    <property type="match status" value="1"/>
</dbReference>
<dbReference type="GO" id="GO:0005737">
    <property type="term" value="C:cytoplasm"/>
    <property type="evidence" value="ECO:0007669"/>
    <property type="project" value="TreeGrafter"/>
</dbReference>
<dbReference type="STRING" id="945553.A0A0D2KIE8"/>
<name>A0A0D2KIE8_HYPSF</name>
<dbReference type="Gene3D" id="3.40.50.150">
    <property type="entry name" value="Vaccinia Virus protein VP39"/>
    <property type="match status" value="1"/>
</dbReference>
<evidence type="ECO:0000256" key="1">
    <source>
        <dbReference type="ARBA" id="ARBA00022603"/>
    </source>
</evidence>
<evidence type="ECO:0000313" key="6">
    <source>
        <dbReference type="EMBL" id="KJA14412.1"/>
    </source>
</evidence>
<feature type="repeat" description="ANK" evidence="4">
    <location>
        <begin position="46"/>
        <end position="78"/>
    </location>
</feature>
<proteinExistence type="predicted"/>
<feature type="domain" description="RMT2" evidence="5">
    <location>
        <begin position="130"/>
        <end position="368"/>
    </location>
</feature>
<gene>
    <name evidence="6" type="ORF">HYPSUDRAFT_49196</name>
</gene>